<reference evidence="2 3" key="1">
    <citation type="submission" date="2019-03" db="EMBL/GenBank/DDBJ databases">
        <title>Sequencing the genomes of 1000 actinobacteria strains.</title>
        <authorList>
            <person name="Klenk H.-P."/>
        </authorList>
    </citation>
    <scope>NUCLEOTIDE SEQUENCE [LARGE SCALE GENOMIC DNA]</scope>
    <source>
        <strain evidence="2 3">DSM 18936</strain>
    </source>
</reference>
<feature type="domain" description="ER-bound oxygenase mpaB/mpaB'/Rubber oxygenase catalytic" evidence="1">
    <location>
        <begin position="57"/>
        <end position="280"/>
    </location>
</feature>
<proteinExistence type="predicted"/>
<name>A0A4R7HWJ6_9ACTN</name>
<dbReference type="GO" id="GO:0016491">
    <property type="term" value="F:oxidoreductase activity"/>
    <property type="evidence" value="ECO:0007669"/>
    <property type="project" value="InterPro"/>
</dbReference>
<evidence type="ECO:0000313" key="3">
    <source>
        <dbReference type="Proteomes" id="UP000294558"/>
    </source>
</evidence>
<dbReference type="PANTHER" id="PTHR36151">
    <property type="entry name" value="BLR2777 PROTEIN"/>
    <property type="match status" value="1"/>
</dbReference>
<dbReference type="InterPro" id="IPR018713">
    <property type="entry name" value="MPAB/Lcp_cat_dom"/>
</dbReference>
<evidence type="ECO:0000313" key="2">
    <source>
        <dbReference type="EMBL" id="TDT15325.1"/>
    </source>
</evidence>
<keyword evidence="3" id="KW-1185">Reference proteome</keyword>
<sequence length="318" mass="34287">MQLWRNGYDCAMSVVDDLRDRVVGATTSLFSHGPQPLEHTLDHVGDPGLLGPDSVSWRVIGDATAFVGGVRALLVQTAHPEVVAGVGDHSSYRDDPLGRLTRTSFYVTETTYGAMPEVERSAEIVQRVHRSVRGVSERGVPYSADNPAHAAWVHNALTDSFLTAYQHYGPQPLTDDEADRFVLEQTKIGALLGADPMPETADELSAWITEHPDLQPTEAQREAIDFLASPPLSPPVKVGYTLLQQAAVATLPPRIAEITGLSPRPGAHRIGAVAVDALRWALGSSPSWHIALVRSGAPVPSGRFRQPLPPEARSLVTS</sequence>
<dbReference type="PANTHER" id="PTHR36151:SF3">
    <property type="entry name" value="ER-BOUND OXYGENASE MPAB_MPAB'_RUBBER OXYGENASE CATALYTIC DOMAIN-CONTAINING PROTEIN"/>
    <property type="match status" value="1"/>
</dbReference>
<protein>
    <submittedName>
        <fullName evidence="2">Uncharacterized protein (DUF2236 family)</fullName>
    </submittedName>
</protein>
<gene>
    <name evidence="2" type="ORF">BDK89_0895</name>
</gene>
<comment type="caution">
    <text evidence="2">The sequence shown here is derived from an EMBL/GenBank/DDBJ whole genome shotgun (WGS) entry which is preliminary data.</text>
</comment>
<dbReference type="Proteomes" id="UP000294558">
    <property type="component" value="Unassembled WGS sequence"/>
</dbReference>
<organism evidence="2 3">
    <name type="scientific">Ilumatobacter fluminis</name>
    <dbReference type="NCBI Taxonomy" id="467091"/>
    <lineage>
        <taxon>Bacteria</taxon>
        <taxon>Bacillati</taxon>
        <taxon>Actinomycetota</taxon>
        <taxon>Acidimicrobiia</taxon>
        <taxon>Acidimicrobiales</taxon>
        <taxon>Ilumatobacteraceae</taxon>
        <taxon>Ilumatobacter</taxon>
    </lineage>
</organism>
<dbReference type="AlphaFoldDB" id="A0A4R7HWJ6"/>
<dbReference type="Pfam" id="PF09995">
    <property type="entry name" value="MPAB_Lcp_cat"/>
    <property type="match status" value="1"/>
</dbReference>
<dbReference type="EMBL" id="SOAU01000001">
    <property type="protein sequence ID" value="TDT15325.1"/>
    <property type="molecule type" value="Genomic_DNA"/>
</dbReference>
<accession>A0A4R7HWJ6</accession>
<dbReference type="RefSeq" id="WP_133867784.1">
    <property type="nucleotide sequence ID" value="NZ_SOAU01000001.1"/>
</dbReference>
<dbReference type="OrthoDB" id="108890at2"/>
<evidence type="ECO:0000259" key="1">
    <source>
        <dbReference type="Pfam" id="PF09995"/>
    </source>
</evidence>